<dbReference type="GO" id="GO:0006808">
    <property type="term" value="P:regulation of nitrogen utilization"/>
    <property type="evidence" value="ECO:0007669"/>
    <property type="project" value="InterPro"/>
</dbReference>
<sequence>MNGYTLLISVVPHNKAELISDAAVSAGSFGGTVLMGRRISSSPVMAALGLGESTRDVVMILAQNSTKENISRAIKEAAGSERAGFGVLIETGASQMLKTGTITGGTEQMSQNCKKELITVILNKGYADDAMAAARKAGAGGGTVINARGTAREDDAKFFGMHIVPEKEMLMIVVDEDKKDAVLEAVRSLDCLSVPGSGIAFSSSVNEFSLLGKA</sequence>
<reference evidence="1 2" key="1">
    <citation type="submission" date="2020-11" db="EMBL/GenBank/DDBJ databases">
        <title>Treponema Peruensis nv. sp., first commensal Treponema isolated from human feces.</title>
        <authorList>
            <person name="Belkhou C."/>
            <person name="Raes J."/>
        </authorList>
    </citation>
    <scope>NUCLEOTIDE SEQUENCE [LARGE SCALE GENOMIC DNA]</scope>
    <source>
        <strain evidence="1 2">RCC2812</strain>
    </source>
</reference>
<dbReference type="InterPro" id="IPR015867">
    <property type="entry name" value="N-reg_PII/ATP_PRibTrfase_C"/>
</dbReference>
<keyword evidence="2" id="KW-1185">Reference proteome</keyword>
<dbReference type="Gene3D" id="3.30.70.120">
    <property type="match status" value="1"/>
</dbReference>
<dbReference type="Proteomes" id="UP000595224">
    <property type="component" value="Chromosome"/>
</dbReference>
<dbReference type="GO" id="GO:0030234">
    <property type="term" value="F:enzyme regulator activity"/>
    <property type="evidence" value="ECO:0007669"/>
    <property type="project" value="InterPro"/>
</dbReference>
<name>A0A7T3RCR0_9SPIR</name>
<dbReference type="RefSeq" id="WP_198442410.1">
    <property type="nucleotide sequence ID" value="NZ_CBCSHE010000008.1"/>
</dbReference>
<dbReference type="EMBL" id="CP064936">
    <property type="protein sequence ID" value="QQA00712.1"/>
    <property type="molecule type" value="Genomic_DNA"/>
</dbReference>
<dbReference type="SUPFAM" id="SSF54913">
    <property type="entry name" value="GlnB-like"/>
    <property type="match status" value="1"/>
</dbReference>
<protein>
    <submittedName>
        <fullName evidence="1">Transcriptional regulator</fullName>
    </submittedName>
</protein>
<organism evidence="1 2">
    <name type="scientific">Treponema peruense</name>
    <dbReference type="NCBI Taxonomy" id="2787628"/>
    <lineage>
        <taxon>Bacteria</taxon>
        <taxon>Pseudomonadati</taxon>
        <taxon>Spirochaetota</taxon>
        <taxon>Spirochaetia</taxon>
        <taxon>Spirochaetales</taxon>
        <taxon>Treponemataceae</taxon>
        <taxon>Treponema</taxon>
    </lineage>
</organism>
<dbReference type="Pfam" id="PF00543">
    <property type="entry name" value="P-II"/>
    <property type="match status" value="1"/>
</dbReference>
<dbReference type="PROSITE" id="PS51343">
    <property type="entry name" value="PII_GLNB_DOM"/>
    <property type="match status" value="1"/>
</dbReference>
<gene>
    <name evidence="1" type="ORF">IWA51_10700</name>
</gene>
<dbReference type="SMART" id="SM00938">
    <property type="entry name" value="P-II"/>
    <property type="match status" value="1"/>
</dbReference>
<dbReference type="InterPro" id="IPR011322">
    <property type="entry name" value="N-reg_PII-like_a/b"/>
</dbReference>
<dbReference type="AlphaFoldDB" id="A0A7T3RCR0"/>
<dbReference type="KEGG" id="tper:IWA51_10700"/>
<dbReference type="InterPro" id="IPR002187">
    <property type="entry name" value="N-reg_PII"/>
</dbReference>
<accession>A0A7T3RCR0</accession>
<proteinExistence type="predicted"/>
<evidence type="ECO:0000313" key="1">
    <source>
        <dbReference type="EMBL" id="QQA00712.1"/>
    </source>
</evidence>
<evidence type="ECO:0000313" key="2">
    <source>
        <dbReference type="Proteomes" id="UP000595224"/>
    </source>
</evidence>